<feature type="compositionally biased region" description="Low complexity" evidence="2">
    <location>
        <begin position="88"/>
        <end position="98"/>
    </location>
</feature>
<accession>A0AAN6Y7N3</accession>
<reference evidence="3" key="1">
    <citation type="journal article" date="2023" name="Mol. Phylogenet. Evol.">
        <title>Genome-scale phylogeny and comparative genomics of the fungal order Sordariales.</title>
        <authorList>
            <person name="Hensen N."/>
            <person name="Bonometti L."/>
            <person name="Westerberg I."/>
            <person name="Brannstrom I.O."/>
            <person name="Guillou S."/>
            <person name="Cros-Aarteil S."/>
            <person name="Calhoun S."/>
            <person name="Haridas S."/>
            <person name="Kuo A."/>
            <person name="Mondo S."/>
            <person name="Pangilinan J."/>
            <person name="Riley R."/>
            <person name="LaButti K."/>
            <person name="Andreopoulos B."/>
            <person name="Lipzen A."/>
            <person name="Chen C."/>
            <person name="Yan M."/>
            <person name="Daum C."/>
            <person name="Ng V."/>
            <person name="Clum A."/>
            <person name="Steindorff A."/>
            <person name="Ohm R.A."/>
            <person name="Martin F."/>
            <person name="Silar P."/>
            <person name="Natvig D.O."/>
            <person name="Lalanne C."/>
            <person name="Gautier V."/>
            <person name="Ament-Velasquez S.L."/>
            <person name="Kruys A."/>
            <person name="Hutchinson M.I."/>
            <person name="Powell A.J."/>
            <person name="Barry K."/>
            <person name="Miller A.N."/>
            <person name="Grigoriev I.V."/>
            <person name="Debuchy R."/>
            <person name="Gladieux P."/>
            <person name="Hiltunen Thoren M."/>
            <person name="Johannesson H."/>
        </authorList>
    </citation>
    <scope>NUCLEOTIDE SEQUENCE</scope>
    <source>
        <strain evidence="3">PSN293</strain>
    </source>
</reference>
<sequence>MSAPALTLAPAVASGPAPVVAPAPDAAQPSPNIILAPKPNQWDRRRADVRAKIRHYQTNLENVKRSEKSLLKETIVLLQEELGDITKQQRQAMRAAAEAARRPPEPPQPPKPAKKKVTKRKAAPKPASKAKAPVSSTSRRVKEGRPNNKKLLDSTFVQRMSLPR</sequence>
<evidence type="ECO:0000256" key="1">
    <source>
        <dbReference type="SAM" id="Coils"/>
    </source>
</evidence>
<evidence type="ECO:0000256" key="2">
    <source>
        <dbReference type="SAM" id="MobiDB-lite"/>
    </source>
</evidence>
<proteinExistence type="predicted"/>
<keyword evidence="4" id="KW-1185">Reference proteome</keyword>
<feature type="compositionally biased region" description="Low complexity" evidence="2">
    <location>
        <begin position="124"/>
        <end position="136"/>
    </location>
</feature>
<feature type="compositionally biased region" description="Basic and acidic residues" evidence="2">
    <location>
        <begin position="140"/>
        <end position="152"/>
    </location>
</feature>
<organism evidence="3 4">
    <name type="scientific">Rhypophila decipiens</name>
    <dbReference type="NCBI Taxonomy" id="261697"/>
    <lineage>
        <taxon>Eukaryota</taxon>
        <taxon>Fungi</taxon>
        <taxon>Dikarya</taxon>
        <taxon>Ascomycota</taxon>
        <taxon>Pezizomycotina</taxon>
        <taxon>Sordariomycetes</taxon>
        <taxon>Sordariomycetidae</taxon>
        <taxon>Sordariales</taxon>
        <taxon>Naviculisporaceae</taxon>
        <taxon>Rhypophila</taxon>
    </lineage>
</organism>
<feature type="compositionally biased region" description="Low complexity" evidence="2">
    <location>
        <begin position="9"/>
        <end position="31"/>
    </location>
</feature>
<feature type="coiled-coil region" evidence="1">
    <location>
        <begin position="46"/>
        <end position="73"/>
    </location>
</feature>
<dbReference type="EMBL" id="MU858098">
    <property type="protein sequence ID" value="KAK4214174.1"/>
    <property type="molecule type" value="Genomic_DNA"/>
</dbReference>
<name>A0AAN6Y7N3_9PEZI</name>
<feature type="region of interest" description="Disordered" evidence="2">
    <location>
        <begin position="1"/>
        <end position="41"/>
    </location>
</feature>
<keyword evidence="1" id="KW-0175">Coiled coil</keyword>
<evidence type="ECO:0000313" key="3">
    <source>
        <dbReference type="EMBL" id="KAK4214174.1"/>
    </source>
</evidence>
<reference evidence="3" key="2">
    <citation type="submission" date="2023-05" db="EMBL/GenBank/DDBJ databases">
        <authorList>
            <consortium name="Lawrence Berkeley National Laboratory"/>
            <person name="Steindorff A."/>
            <person name="Hensen N."/>
            <person name="Bonometti L."/>
            <person name="Westerberg I."/>
            <person name="Brannstrom I.O."/>
            <person name="Guillou S."/>
            <person name="Cros-Aarteil S."/>
            <person name="Calhoun S."/>
            <person name="Haridas S."/>
            <person name="Kuo A."/>
            <person name="Mondo S."/>
            <person name="Pangilinan J."/>
            <person name="Riley R."/>
            <person name="Labutti K."/>
            <person name="Andreopoulos B."/>
            <person name="Lipzen A."/>
            <person name="Chen C."/>
            <person name="Yanf M."/>
            <person name="Daum C."/>
            <person name="Ng V."/>
            <person name="Clum A."/>
            <person name="Ohm R."/>
            <person name="Martin F."/>
            <person name="Silar P."/>
            <person name="Natvig D."/>
            <person name="Lalanne C."/>
            <person name="Gautier V."/>
            <person name="Ament-Velasquez S.L."/>
            <person name="Kruys A."/>
            <person name="Hutchinson M.I."/>
            <person name="Powell A.J."/>
            <person name="Barry K."/>
            <person name="Miller A.N."/>
            <person name="Grigoriev I.V."/>
            <person name="Debuchy R."/>
            <person name="Gladieux P."/>
            <person name="Thoren M.H."/>
            <person name="Johannesson H."/>
        </authorList>
    </citation>
    <scope>NUCLEOTIDE SEQUENCE</scope>
    <source>
        <strain evidence="3">PSN293</strain>
    </source>
</reference>
<dbReference type="Proteomes" id="UP001301769">
    <property type="component" value="Unassembled WGS sequence"/>
</dbReference>
<protein>
    <submittedName>
        <fullName evidence="3">Uncharacterized protein</fullName>
    </submittedName>
</protein>
<feature type="compositionally biased region" description="Basic residues" evidence="2">
    <location>
        <begin position="112"/>
        <end position="123"/>
    </location>
</feature>
<feature type="region of interest" description="Disordered" evidence="2">
    <location>
        <begin position="82"/>
        <end position="164"/>
    </location>
</feature>
<comment type="caution">
    <text evidence="3">The sequence shown here is derived from an EMBL/GenBank/DDBJ whole genome shotgun (WGS) entry which is preliminary data.</text>
</comment>
<gene>
    <name evidence="3" type="ORF">QBC37DRAFT_373337</name>
</gene>
<dbReference type="AlphaFoldDB" id="A0AAN6Y7N3"/>
<evidence type="ECO:0000313" key="4">
    <source>
        <dbReference type="Proteomes" id="UP001301769"/>
    </source>
</evidence>